<dbReference type="GO" id="GO:0009384">
    <property type="term" value="F:N-acylmannosamine kinase activity"/>
    <property type="evidence" value="ECO:0007669"/>
    <property type="project" value="TreeGrafter"/>
</dbReference>
<dbReference type="Pfam" id="PF13412">
    <property type="entry name" value="HTH_24"/>
    <property type="match status" value="1"/>
</dbReference>
<dbReference type="InterPro" id="IPR036390">
    <property type="entry name" value="WH_DNA-bd_sf"/>
</dbReference>
<dbReference type="CDD" id="cd23763">
    <property type="entry name" value="ASKHA_ATPase_ROK"/>
    <property type="match status" value="1"/>
</dbReference>
<sequence length="415" mass="46018">MASGLIRSARLKVDNMNKNNPDTLQRSFQKGSNQVAIRSYNERLVLQLIREQGAVTKADATRATGLSPNAISTIFRTLEEDGFLLRDEPIRGRIGQPSTPMRLDPEVRHYVAFAVGRRSMELAVIDFLGQVKASKRLIIPYPTPEGALTFFKDNLTPLLRAAKQTRGSIAGMGLAMPFELWSWTSEFDAPSEVMSAWRDFSLVEALQELVPWTIVFENDATAACRAELVFGSRSTLQDWIYFFIGTFVGGGVVLNGSVFAGRKGNAGGFGPMRVPGKEGDRLVDHASLVVLEHWLKADNREPLDIYDEATDWSTLEPYVSNWIHRAARNLAHATVSALAVIDFEGVVIDGAFPAEIRQRLVDEFRHQMDIIDLQGVTMPEIDAGHVGRKARILGGAATLINQNHMIDQNTLLRSQ</sequence>
<dbReference type="PANTHER" id="PTHR18964:SF169">
    <property type="entry name" value="N-ACETYLMANNOSAMINE KINASE"/>
    <property type="match status" value="1"/>
</dbReference>
<keyword evidence="1" id="KW-1133">Transmembrane helix</keyword>
<dbReference type="Gene3D" id="1.10.10.10">
    <property type="entry name" value="Winged helix-like DNA-binding domain superfamily/Winged helix DNA-binding domain"/>
    <property type="match status" value="1"/>
</dbReference>
<reference evidence="2 3" key="1">
    <citation type="submission" date="2016-10" db="EMBL/GenBank/DDBJ databases">
        <authorList>
            <person name="de Groot N.N."/>
        </authorList>
    </citation>
    <scope>NUCLEOTIDE SEQUENCE [LARGE SCALE GENOMIC DNA]</scope>
    <source>
        <strain evidence="2 3">CGMCC 1.9157</strain>
    </source>
</reference>
<dbReference type="OrthoDB" id="49685at2"/>
<evidence type="ECO:0000313" key="3">
    <source>
        <dbReference type="Proteomes" id="UP000199236"/>
    </source>
</evidence>
<dbReference type="Pfam" id="PF00480">
    <property type="entry name" value="ROK"/>
    <property type="match status" value="1"/>
</dbReference>
<dbReference type="AlphaFoldDB" id="A0A1I5BWV5"/>
<keyword evidence="1" id="KW-0812">Transmembrane</keyword>
<proteinExistence type="predicted"/>
<protein>
    <submittedName>
        <fullName evidence="2">Sugar kinase of the NBD/HSP70 family, may contain an N-terminal HTH domain</fullName>
    </submittedName>
</protein>
<organism evidence="2 3">
    <name type="scientific">Cohaesibacter marisflavi</name>
    <dbReference type="NCBI Taxonomy" id="655353"/>
    <lineage>
        <taxon>Bacteria</taxon>
        <taxon>Pseudomonadati</taxon>
        <taxon>Pseudomonadota</taxon>
        <taxon>Alphaproteobacteria</taxon>
        <taxon>Hyphomicrobiales</taxon>
        <taxon>Cohaesibacteraceae</taxon>
    </lineage>
</organism>
<gene>
    <name evidence="2" type="ORF">SAMN04488056_10227</name>
</gene>
<evidence type="ECO:0000256" key="1">
    <source>
        <dbReference type="SAM" id="Phobius"/>
    </source>
</evidence>
<feature type="transmembrane region" description="Helical" evidence="1">
    <location>
        <begin position="239"/>
        <end position="260"/>
    </location>
</feature>
<name>A0A1I5BWV5_9HYPH</name>
<keyword evidence="1" id="KW-0472">Membrane</keyword>
<dbReference type="Proteomes" id="UP000199236">
    <property type="component" value="Unassembled WGS sequence"/>
</dbReference>
<dbReference type="PANTHER" id="PTHR18964">
    <property type="entry name" value="ROK (REPRESSOR, ORF, KINASE) FAMILY"/>
    <property type="match status" value="1"/>
</dbReference>
<keyword evidence="2" id="KW-0808">Transferase</keyword>
<dbReference type="InterPro" id="IPR043129">
    <property type="entry name" value="ATPase_NBD"/>
</dbReference>
<accession>A0A1I5BWV5</accession>
<dbReference type="SUPFAM" id="SSF53067">
    <property type="entry name" value="Actin-like ATPase domain"/>
    <property type="match status" value="1"/>
</dbReference>
<keyword evidence="2" id="KW-0418">Kinase</keyword>
<dbReference type="InterPro" id="IPR036388">
    <property type="entry name" value="WH-like_DNA-bd_sf"/>
</dbReference>
<keyword evidence="3" id="KW-1185">Reference proteome</keyword>
<dbReference type="EMBL" id="FOVR01000002">
    <property type="protein sequence ID" value="SFN79164.1"/>
    <property type="molecule type" value="Genomic_DNA"/>
</dbReference>
<dbReference type="GO" id="GO:0019262">
    <property type="term" value="P:N-acetylneuraminate catabolic process"/>
    <property type="evidence" value="ECO:0007669"/>
    <property type="project" value="TreeGrafter"/>
</dbReference>
<dbReference type="STRING" id="655353.SAMN04488056_10227"/>
<dbReference type="InterPro" id="IPR000600">
    <property type="entry name" value="ROK"/>
</dbReference>
<dbReference type="RefSeq" id="WP_090069050.1">
    <property type="nucleotide sequence ID" value="NZ_FOVR01000002.1"/>
</dbReference>
<dbReference type="Gene3D" id="3.30.420.40">
    <property type="match status" value="2"/>
</dbReference>
<evidence type="ECO:0000313" key="2">
    <source>
        <dbReference type="EMBL" id="SFN79164.1"/>
    </source>
</evidence>
<dbReference type="SUPFAM" id="SSF46785">
    <property type="entry name" value="Winged helix' DNA-binding domain"/>
    <property type="match status" value="1"/>
</dbReference>